<name>A0A6C0BB47_9ZZZZ</name>
<dbReference type="InterPro" id="IPR029063">
    <property type="entry name" value="SAM-dependent_MTases_sf"/>
</dbReference>
<accession>A0A6C0BB47</accession>
<dbReference type="EMBL" id="MN739110">
    <property type="protein sequence ID" value="QHS89477.1"/>
    <property type="molecule type" value="Genomic_DNA"/>
</dbReference>
<sequence>MAQDTGKFRTQSLDQFYTKKEVAKKCVATILQLAPQTSNYQWIEPSAGKGTFLKALPATVNRLGIDLDPKSPFVKKGDFLLWEPSGQGPKIVFGNPPFGRQSSTAKAFIQHAASFASVIAFILPRSFVKPSMSNAFPLAFHCIHTESVEKDAFELNGSPYDVPCVFQIWEKRAEPRAAANKIQEEGFTYVKDNYHIAFRRVGGLAGKAYLSGDHSAQSHYFLKLEDRALPHRVRIIEKINKHIFPSNTVGPRSLSKTEANEVINVILNEIHEEETALAVE</sequence>
<dbReference type="GO" id="GO:0008168">
    <property type="term" value="F:methyltransferase activity"/>
    <property type="evidence" value="ECO:0007669"/>
    <property type="project" value="InterPro"/>
</dbReference>
<evidence type="ECO:0008006" key="2">
    <source>
        <dbReference type="Google" id="ProtNLM"/>
    </source>
</evidence>
<organism evidence="1">
    <name type="scientific">viral metagenome</name>
    <dbReference type="NCBI Taxonomy" id="1070528"/>
    <lineage>
        <taxon>unclassified sequences</taxon>
        <taxon>metagenomes</taxon>
        <taxon>organismal metagenomes</taxon>
    </lineage>
</organism>
<dbReference type="PROSITE" id="PS00092">
    <property type="entry name" value="N6_MTASE"/>
    <property type="match status" value="1"/>
</dbReference>
<dbReference type="Gene3D" id="3.40.50.150">
    <property type="entry name" value="Vaccinia Virus protein VP39"/>
    <property type="match status" value="1"/>
</dbReference>
<evidence type="ECO:0000313" key="1">
    <source>
        <dbReference type="EMBL" id="QHS89477.1"/>
    </source>
</evidence>
<dbReference type="InterPro" id="IPR002052">
    <property type="entry name" value="DNA_methylase_N6_adenine_CS"/>
</dbReference>
<dbReference type="GO" id="GO:0032259">
    <property type="term" value="P:methylation"/>
    <property type="evidence" value="ECO:0007669"/>
    <property type="project" value="InterPro"/>
</dbReference>
<proteinExistence type="predicted"/>
<protein>
    <recommendedName>
        <fullName evidence="2">Methyltransferase</fullName>
    </recommendedName>
</protein>
<dbReference type="GO" id="GO:0003676">
    <property type="term" value="F:nucleic acid binding"/>
    <property type="evidence" value="ECO:0007669"/>
    <property type="project" value="InterPro"/>
</dbReference>
<dbReference type="SUPFAM" id="SSF53335">
    <property type="entry name" value="S-adenosyl-L-methionine-dependent methyltransferases"/>
    <property type="match status" value="1"/>
</dbReference>
<reference evidence="1" key="1">
    <citation type="journal article" date="2020" name="Nature">
        <title>Giant virus diversity and host interactions through global metagenomics.</title>
        <authorList>
            <person name="Schulz F."/>
            <person name="Roux S."/>
            <person name="Paez-Espino D."/>
            <person name="Jungbluth S."/>
            <person name="Walsh D.A."/>
            <person name="Denef V.J."/>
            <person name="McMahon K.D."/>
            <person name="Konstantinidis K.T."/>
            <person name="Eloe-Fadrosh E.A."/>
            <person name="Kyrpides N.C."/>
            <person name="Woyke T."/>
        </authorList>
    </citation>
    <scope>NUCLEOTIDE SEQUENCE</scope>
    <source>
        <strain evidence="1">GVMAG-M-3300010158-60</strain>
    </source>
</reference>
<dbReference type="AlphaFoldDB" id="A0A6C0BB47"/>